<feature type="compositionally biased region" description="Basic and acidic residues" evidence="2">
    <location>
        <begin position="207"/>
        <end position="225"/>
    </location>
</feature>
<dbReference type="Gramene" id="Os04t0630100-01">
    <property type="protein sequence ID" value="Os04t0630100-01"/>
    <property type="gene ID" value="Os04g0630100"/>
</dbReference>
<dbReference type="SMR" id="A0A0N7KJR6"/>
<feature type="compositionally biased region" description="Basic and acidic residues" evidence="2">
    <location>
        <begin position="237"/>
        <end position="246"/>
    </location>
</feature>
<sequence>MSAVERKTACVTGGNGYIASALIKMLLQKGCAVNTTVRNPENMEKNSHFKDLHALGPLAVFRADLEEEGSFDEAVAGCDYAFLVAAPVNLKSENPQKELVEAGVRGTLNVMRSCVRAGTVRRVVLTSSAAAVSGRPLQGDGHVLDESSWSDVDYLSSPANKTSPGKAYSLSKVLSEKEASRVAEENGISLVTVCPVVTVGPAPAAEAKPRPGDDQHREAHGEGHRRANAGPRRRPLPRRDIPRREAAAGGGGGGGGEVHLLRPQRHHAAARPLPGGQIPGVQCRRRRPRRPPGEAEDPPLVGEARRRRVRVQEQDAGRDVR</sequence>
<name>A0A0N7KJR6_ORYSJ</name>
<dbReference type="FunFam" id="3.40.50.720:FF:000085">
    <property type="entry name" value="Dihydroflavonol reductase"/>
    <property type="match status" value="1"/>
</dbReference>
<evidence type="ECO:0000256" key="2">
    <source>
        <dbReference type="SAM" id="MobiDB-lite"/>
    </source>
</evidence>
<evidence type="ECO:0000259" key="3">
    <source>
        <dbReference type="Pfam" id="PF01370"/>
    </source>
</evidence>
<dbReference type="Pfam" id="PF01370">
    <property type="entry name" value="Epimerase"/>
    <property type="match status" value="1"/>
</dbReference>
<dbReference type="KEGG" id="dosa:Os04g0630100"/>
<reference evidence="5" key="2">
    <citation type="journal article" date="2008" name="Nucleic Acids Res.">
        <title>The rice annotation project database (RAP-DB): 2008 update.</title>
        <authorList>
            <consortium name="The rice annotation project (RAP)"/>
        </authorList>
    </citation>
    <scope>GENOME REANNOTATION</scope>
    <source>
        <strain evidence="5">cv. Nipponbare</strain>
    </source>
</reference>
<dbReference type="EMBL" id="AP008210">
    <property type="protein sequence ID" value="BAF15886.1"/>
    <property type="molecule type" value="Genomic_DNA"/>
</dbReference>
<dbReference type="SUPFAM" id="SSF51735">
    <property type="entry name" value="NAD(P)-binding Rossmann-fold domains"/>
    <property type="match status" value="1"/>
</dbReference>
<dbReference type="AlphaFoldDB" id="A0A0N7KJR6"/>
<keyword evidence="1" id="KW-0560">Oxidoreductase</keyword>
<dbReference type="InterPro" id="IPR001509">
    <property type="entry name" value="Epimerase_deHydtase"/>
</dbReference>
<reference evidence="4 5" key="1">
    <citation type="journal article" date="2005" name="Nature">
        <title>The map-based sequence of the rice genome.</title>
        <authorList>
            <consortium name="International rice genome sequencing project (IRGSP)"/>
            <person name="Matsumoto T."/>
            <person name="Wu J."/>
            <person name="Kanamori H."/>
            <person name="Katayose Y."/>
            <person name="Fujisawa M."/>
            <person name="Namiki N."/>
            <person name="Mizuno H."/>
            <person name="Yamamoto K."/>
            <person name="Antonio B.A."/>
            <person name="Baba T."/>
            <person name="Sakata K."/>
            <person name="Nagamura Y."/>
            <person name="Aoki H."/>
            <person name="Arikawa K."/>
            <person name="Arita K."/>
            <person name="Bito T."/>
            <person name="Chiden Y."/>
            <person name="Fujitsuka N."/>
            <person name="Fukunaka R."/>
            <person name="Hamada M."/>
            <person name="Harada C."/>
            <person name="Hayashi A."/>
            <person name="Hijishita S."/>
            <person name="Honda M."/>
            <person name="Hosokawa S."/>
            <person name="Ichikawa Y."/>
            <person name="Idonuma A."/>
            <person name="Iijima M."/>
            <person name="Ikeda M."/>
            <person name="Ikeno M."/>
            <person name="Ito K."/>
            <person name="Ito S."/>
            <person name="Ito T."/>
            <person name="Ito Y."/>
            <person name="Ito Y."/>
            <person name="Iwabuchi A."/>
            <person name="Kamiya K."/>
            <person name="Karasawa W."/>
            <person name="Kurita K."/>
            <person name="Katagiri S."/>
            <person name="Kikuta A."/>
            <person name="Kobayashi H."/>
            <person name="Kobayashi N."/>
            <person name="Machita K."/>
            <person name="Maehara T."/>
            <person name="Masukawa M."/>
            <person name="Mizubayashi T."/>
            <person name="Mukai Y."/>
            <person name="Nagasaki H."/>
            <person name="Nagata Y."/>
            <person name="Naito S."/>
            <person name="Nakashima M."/>
            <person name="Nakama Y."/>
            <person name="Nakamichi Y."/>
            <person name="Nakamura M."/>
            <person name="Meguro A."/>
            <person name="Negishi M."/>
            <person name="Ohta I."/>
            <person name="Ohta T."/>
            <person name="Okamoto M."/>
            <person name="Ono N."/>
            <person name="Saji S."/>
            <person name="Sakaguchi M."/>
            <person name="Sakai K."/>
            <person name="Shibata M."/>
            <person name="Shimokawa T."/>
            <person name="Song J."/>
            <person name="Takazaki Y."/>
            <person name="Terasawa K."/>
            <person name="Tsugane M."/>
            <person name="Tsuji K."/>
            <person name="Ueda S."/>
            <person name="Waki K."/>
            <person name="Yamagata H."/>
            <person name="Yamamoto M."/>
            <person name="Yamamoto S."/>
            <person name="Yamane H."/>
            <person name="Yoshiki S."/>
            <person name="Yoshihara R."/>
            <person name="Yukawa K."/>
            <person name="Zhong H."/>
            <person name="Yano M."/>
            <person name="Yuan Q."/>
            <person name="Ouyang S."/>
            <person name="Liu J."/>
            <person name="Jones K.M."/>
            <person name="Gansberger K."/>
            <person name="Moffat K."/>
            <person name="Hill J."/>
            <person name="Bera J."/>
            <person name="Fadrosh D."/>
            <person name="Jin S."/>
            <person name="Johri S."/>
            <person name="Kim M."/>
            <person name="Overton L."/>
            <person name="Reardon M."/>
            <person name="Tsitrin T."/>
            <person name="Vuong H."/>
            <person name="Weaver B."/>
            <person name="Ciecko A."/>
            <person name="Tallon L."/>
            <person name="Jackson J."/>
            <person name="Pai G."/>
            <person name="Aken S.V."/>
            <person name="Utterback T."/>
            <person name="Reidmuller S."/>
            <person name="Feldblyum T."/>
            <person name="Hsiao J."/>
            <person name="Zismann V."/>
            <person name="Iobst S."/>
            <person name="de Vazeille A.R."/>
            <person name="Buell C.R."/>
            <person name="Ying K."/>
            <person name="Li Y."/>
            <person name="Lu T."/>
            <person name="Huang Y."/>
            <person name="Zhao Q."/>
            <person name="Feng Q."/>
            <person name="Zhang L."/>
            <person name="Zhu J."/>
            <person name="Weng Q."/>
            <person name="Mu J."/>
            <person name="Lu Y."/>
            <person name="Fan D."/>
            <person name="Liu Y."/>
            <person name="Guan J."/>
            <person name="Zhang Y."/>
            <person name="Yu S."/>
            <person name="Liu X."/>
            <person name="Zhang Y."/>
            <person name="Hong G."/>
            <person name="Han B."/>
            <person name="Choisne N."/>
            <person name="Demange N."/>
            <person name="Orjeda G."/>
            <person name="Samain S."/>
            <person name="Cattolico L."/>
            <person name="Pelletier E."/>
            <person name="Couloux A."/>
            <person name="Segurens B."/>
            <person name="Wincker P."/>
            <person name="D'Hont A."/>
            <person name="Scarpelli C."/>
            <person name="Weissenbach J."/>
            <person name="Salanoubat M."/>
            <person name="Quetier F."/>
            <person name="Yu Y."/>
            <person name="Kim H.R."/>
            <person name="Rambo T."/>
            <person name="Currie J."/>
            <person name="Collura K."/>
            <person name="Luo M."/>
            <person name="Yang T."/>
            <person name="Ammiraju J.S.S."/>
            <person name="Engler F."/>
            <person name="Soderlund C."/>
            <person name="Wing R.A."/>
            <person name="Palmer L.E."/>
            <person name="de la Bastide M."/>
            <person name="Spiegel L."/>
            <person name="Nascimento L."/>
            <person name="Zutavern T."/>
            <person name="O'Shaughnessy A."/>
            <person name="Dike S."/>
            <person name="Dedhia N."/>
            <person name="Preston R."/>
            <person name="Balija V."/>
            <person name="McCombie W.R."/>
            <person name="Chow T."/>
            <person name="Chen H."/>
            <person name="Chung M."/>
            <person name="Chen C."/>
            <person name="Shaw J."/>
            <person name="Wu H."/>
            <person name="Hsiao K."/>
            <person name="Chao Y."/>
            <person name="Chu M."/>
            <person name="Cheng C."/>
            <person name="Hour A."/>
            <person name="Lee P."/>
            <person name="Lin S."/>
            <person name="Lin Y."/>
            <person name="Liou J."/>
            <person name="Liu S."/>
            <person name="Hsing Y."/>
            <person name="Raghuvanshi S."/>
            <person name="Mohanty A."/>
            <person name="Bharti A.K."/>
            <person name="Gaur A."/>
            <person name="Gupta V."/>
            <person name="Kumar D."/>
            <person name="Ravi V."/>
            <person name="Vij S."/>
            <person name="Kapur A."/>
            <person name="Khurana P."/>
            <person name="Khurana P."/>
            <person name="Khurana J.P."/>
            <person name="Tyagi A.K."/>
            <person name="Gaikwad K."/>
            <person name="Singh A."/>
            <person name="Dalal V."/>
            <person name="Srivastava S."/>
            <person name="Dixit A."/>
            <person name="Pal A.K."/>
            <person name="Ghazi I.A."/>
            <person name="Yadav M."/>
            <person name="Pandit A."/>
            <person name="Bhargava A."/>
            <person name="Sureshbabu K."/>
            <person name="Batra K."/>
            <person name="Sharma T.R."/>
            <person name="Mohapatra T."/>
            <person name="Singh N.K."/>
            <person name="Messing J."/>
            <person name="Nelson A.B."/>
            <person name="Fuks G."/>
            <person name="Kavchok S."/>
            <person name="Keizer G."/>
            <person name="Linton E."/>
            <person name="Llaca V."/>
            <person name="Song R."/>
            <person name="Tanyolac B."/>
            <person name="Young S."/>
            <person name="Ho-Il K."/>
            <person name="Hahn J.H."/>
            <person name="Sangsakoo G."/>
            <person name="Vanavichit A."/>
            <person name="de Mattos Luiz.A.T."/>
            <person name="Zimmer P.D."/>
            <person name="Malone G."/>
            <person name="Dellagostin O."/>
            <person name="de Oliveira A.C."/>
            <person name="Bevan M."/>
            <person name="Bancroft I."/>
            <person name="Minx P."/>
            <person name="Cordum H."/>
            <person name="Wilson R."/>
            <person name="Cheng Z."/>
            <person name="Jin W."/>
            <person name="Jiang J."/>
            <person name="Leong S.A."/>
            <person name="Iwama H."/>
            <person name="Gojobori T."/>
            <person name="Itoh T."/>
            <person name="Niimura Y."/>
            <person name="Fujii Y."/>
            <person name="Habara T."/>
            <person name="Sakai H."/>
            <person name="Sato Y."/>
            <person name="Wilson G."/>
            <person name="Kumar K."/>
            <person name="McCouch S."/>
            <person name="Juretic N."/>
            <person name="Hoen D."/>
            <person name="Wright S."/>
            <person name="Bruskiewich R."/>
            <person name="Bureau T."/>
            <person name="Miyao A."/>
            <person name="Hirochika H."/>
            <person name="Nishikawa T."/>
            <person name="Kadowaki K."/>
            <person name="Sugiura M."/>
            <person name="Burr B."/>
            <person name="Sasaki T."/>
        </authorList>
    </citation>
    <scope>NUCLEOTIDE SEQUENCE [LARGE SCALE GENOMIC DNA]</scope>
    <source>
        <strain evidence="5">cv. Nipponbare</strain>
    </source>
</reference>
<protein>
    <submittedName>
        <fullName evidence="4">Os04g0630100 protein</fullName>
    </submittedName>
</protein>
<evidence type="ECO:0000256" key="1">
    <source>
        <dbReference type="ARBA" id="ARBA00023002"/>
    </source>
</evidence>
<feature type="compositionally biased region" description="Basic and acidic residues" evidence="2">
    <location>
        <begin position="310"/>
        <end position="321"/>
    </location>
</feature>
<proteinExistence type="predicted"/>
<gene>
    <name evidence="4" type="ordered locus">Os04g0630100</name>
</gene>
<dbReference type="InterPro" id="IPR036291">
    <property type="entry name" value="NAD(P)-bd_dom_sf"/>
</dbReference>
<accession>A0A0N7KJR6</accession>
<dbReference type="OMA" id="CEVIACM"/>
<feature type="region of interest" description="Disordered" evidence="2">
    <location>
        <begin position="202"/>
        <end position="321"/>
    </location>
</feature>
<dbReference type="InterPro" id="IPR050425">
    <property type="entry name" value="NAD(P)_dehydrat-like"/>
</dbReference>
<dbReference type="PANTHER" id="PTHR10366:SF727">
    <property type="entry name" value="OS10G0477900 PROTEIN"/>
    <property type="match status" value="1"/>
</dbReference>
<organism evidence="4 5">
    <name type="scientific">Oryza sativa subsp. japonica</name>
    <name type="common">Rice</name>
    <dbReference type="NCBI Taxonomy" id="39947"/>
    <lineage>
        <taxon>Eukaryota</taxon>
        <taxon>Viridiplantae</taxon>
        <taxon>Streptophyta</taxon>
        <taxon>Embryophyta</taxon>
        <taxon>Tracheophyta</taxon>
        <taxon>Spermatophyta</taxon>
        <taxon>Magnoliopsida</taxon>
        <taxon>Liliopsida</taxon>
        <taxon>Poales</taxon>
        <taxon>Poaceae</taxon>
        <taxon>BOP clade</taxon>
        <taxon>Oryzoideae</taxon>
        <taxon>Oryzeae</taxon>
        <taxon>Oryzinae</taxon>
        <taxon>Oryza</taxon>
        <taxon>Oryza sativa</taxon>
    </lineage>
</organism>
<dbReference type="Gene3D" id="3.40.50.720">
    <property type="entry name" value="NAD(P)-binding Rossmann-like Domain"/>
    <property type="match status" value="1"/>
</dbReference>
<feature type="compositionally biased region" description="Gly residues" evidence="2">
    <location>
        <begin position="248"/>
        <end position="257"/>
    </location>
</feature>
<dbReference type="Proteomes" id="UP000000763">
    <property type="component" value="Chromosome 4"/>
</dbReference>
<dbReference type="GO" id="GO:0016491">
    <property type="term" value="F:oxidoreductase activity"/>
    <property type="evidence" value="ECO:0007669"/>
    <property type="project" value="UniProtKB-KW"/>
</dbReference>
<evidence type="ECO:0000313" key="4">
    <source>
        <dbReference type="EMBL" id="BAF15886.1"/>
    </source>
</evidence>
<evidence type="ECO:0000313" key="5">
    <source>
        <dbReference type="Proteomes" id="UP000000763"/>
    </source>
</evidence>
<dbReference type="PANTHER" id="PTHR10366">
    <property type="entry name" value="NAD DEPENDENT EPIMERASE/DEHYDRATASE"/>
    <property type="match status" value="1"/>
</dbReference>
<feature type="domain" description="NAD-dependent epimerase/dehydratase" evidence="3">
    <location>
        <begin position="10"/>
        <end position="202"/>
    </location>
</feature>